<proteinExistence type="predicted"/>
<keyword evidence="3" id="KW-1185">Reference proteome</keyword>
<evidence type="ECO:0000256" key="1">
    <source>
        <dbReference type="SAM" id="Coils"/>
    </source>
</evidence>
<evidence type="ECO:0000313" key="3">
    <source>
        <dbReference type="Proteomes" id="UP001596001"/>
    </source>
</evidence>
<name>A0ABV9QGX9_9BURK</name>
<dbReference type="Proteomes" id="UP001596001">
    <property type="component" value="Unassembled WGS sequence"/>
</dbReference>
<dbReference type="EMBL" id="JBHSHJ010000013">
    <property type="protein sequence ID" value="MFC4790033.1"/>
    <property type="molecule type" value="Genomic_DNA"/>
</dbReference>
<gene>
    <name evidence="2" type="ORF">ACFO6X_13685</name>
</gene>
<accession>A0ABV9QGX9</accession>
<comment type="caution">
    <text evidence="2">The sequence shown here is derived from an EMBL/GenBank/DDBJ whole genome shotgun (WGS) entry which is preliminary data.</text>
</comment>
<feature type="coiled-coil region" evidence="1">
    <location>
        <begin position="33"/>
        <end position="60"/>
    </location>
</feature>
<evidence type="ECO:0000313" key="2">
    <source>
        <dbReference type="EMBL" id="MFC4790033.1"/>
    </source>
</evidence>
<dbReference type="RefSeq" id="WP_382433993.1">
    <property type="nucleotide sequence ID" value="NZ_JBHSHJ010000013.1"/>
</dbReference>
<organism evidence="2 3">
    <name type="scientific">Giesbergeria sinuosa</name>
    <dbReference type="NCBI Taxonomy" id="80883"/>
    <lineage>
        <taxon>Bacteria</taxon>
        <taxon>Pseudomonadati</taxon>
        <taxon>Pseudomonadota</taxon>
        <taxon>Betaproteobacteria</taxon>
        <taxon>Burkholderiales</taxon>
        <taxon>Comamonadaceae</taxon>
        <taxon>Giesbergeria</taxon>
    </lineage>
</organism>
<reference evidence="3" key="1">
    <citation type="journal article" date="2019" name="Int. J. Syst. Evol. Microbiol.">
        <title>The Global Catalogue of Microorganisms (GCM) 10K type strain sequencing project: providing services to taxonomists for standard genome sequencing and annotation.</title>
        <authorList>
            <consortium name="The Broad Institute Genomics Platform"/>
            <consortium name="The Broad Institute Genome Sequencing Center for Infectious Disease"/>
            <person name="Wu L."/>
            <person name="Ma J."/>
        </authorList>
    </citation>
    <scope>NUCLEOTIDE SEQUENCE [LARGE SCALE GENOMIC DNA]</scope>
    <source>
        <strain evidence="3">CCUG 49452</strain>
    </source>
</reference>
<protein>
    <submittedName>
        <fullName evidence="2">Uncharacterized protein</fullName>
    </submittedName>
</protein>
<keyword evidence="1" id="KW-0175">Coiled coil</keyword>
<sequence length="167" mass="18621">MNGLRTFKLLALTCATVLLGGGAWLAQRGLTQLAMERQQSAQLQSELDNARRLMPEVEKRERLVRSVQDMARQVDRMGFDPSQWRERRLRRLPGPATRLEATQFLAELGRGTERTWFVADVFEIATVTNNAGLFHPPQPGDLGLTFGISGTLHFHTASASPTPKVLP</sequence>